<dbReference type="AlphaFoldDB" id="A0A855SHL9"/>
<proteinExistence type="predicted"/>
<gene>
    <name evidence="2" type="ORF">C0W41_05705</name>
</gene>
<dbReference type="Proteomes" id="UP000241440">
    <property type="component" value="Unassembled WGS sequence"/>
</dbReference>
<evidence type="ECO:0000313" key="2">
    <source>
        <dbReference type="EMBL" id="PSX08585.1"/>
    </source>
</evidence>
<name>A0A855SHL9_PHOAN</name>
<evidence type="ECO:0000313" key="3">
    <source>
        <dbReference type="Proteomes" id="UP000241440"/>
    </source>
</evidence>
<sequence length="210" mass="23237">MDSINDLLGNIPRRGNNGAVLLLDGQPVRLKVLRIGVRQQLAGRDMSGQTSATDQAEMGDKGKVLVVNGVIPFDQGELLNTIFNMANTKVEGARHVWRISNKTAAALKVRQVKFQGTIRADEQVTLRQWNVQFELVEQLSVAERQEQREPEKKAAQQKVQGAKTKAEGDKKPEPEQAKDEAKDVPPDTEVPMTGVMGFLKKIDNQLADDD</sequence>
<comment type="caution">
    <text evidence="2">The sequence shown here is derived from an EMBL/GenBank/DDBJ whole genome shotgun (WGS) entry which is preliminary data.</text>
</comment>
<dbReference type="EMBL" id="PYOY01000002">
    <property type="protein sequence ID" value="PSX08585.1"/>
    <property type="molecule type" value="Genomic_DNA"/>
</dbReference>
<feature type="region of interest" description="Disordered" evidence="1">
    <location>
        <begin position="143"/>
        <end position="196"/>
    </location>
</feature>
<protein>
    <submittedName>
        <fullName evidence="2">Adenine glycosylase</fullName>
    </submittedName>
</protein>
<dbReference type="InterPro" id="IPR057869">
    <property type="entry name" value="HP1_YO34"/>
</dbReference>
<feature type="compositionally biased region" description="Basic and acidic residues" evidence="1">
    <location>
        <begin position="164"/>
        <end position="185"/>
    </location>
</feature>
<evidence type="ECO:0000256" key="1">
    <source>
        <dbReference type="SAM" id="MobiDB-lite"/>
    </source>
</evidence>
<feature type="compositionally biased region" description="Basic and acidic residues" evidence="1">
    <location>
        <begin position="143"/>
        <end position="154"/>
    </location>
</feature>
<organism evidence="2 3">
    <name type="scientific">Photobacterium angustum</name>
    <dbReference type="NCBI Taxonomy" id="661"/>
    <lineage>
        <taxon>Bacteria</taxon>
        <taxon>Pseudomonadati</taxon>
        <taxon>Pseudomonadota</taxon>
        <taxon>Gammaproteobacteria</taxon>
        <taxon>Vibrionales</taxon>
        <taxon>Vibrionaceae</taxon>
        <taxon>Photobacterium</taxon>
    </lineage>
</organism>
<accession>A0A855SHL9</accession>
<reference evidence="2 3" key="1">
    <citation type="submission" date="2018-01" db="EMBL/GenBank/DDBJ databases">
        <title>Whole genome sequencing of Histamine producing bacteria.</title>
        <authorList>
            <person name="Butler K."/>
        </authorList>
    </citation>
    <scope>NUCLEOTIDE SEQUENCE [LARGE SCALE GENOMIC DNA]</scope>
    <source>
        <strain evidence="2 3">A2-1</strain>
    </source>
</reference>
<dbReference type="GeneID" id="61230112"/>
<dbReference type="Pfam" id="PF25759">
    <property type="entry name" value="HP1_ORF34"/>
    <property type="match status" value="1"/>
</dbReference>
<dbReference type="RefSeq" id="WP_045082440.1">
    <property type="nucleotide sequence ID" value="NZ_JZSX01000001.1"/>
</dbReference>